<gene>
    <name evidence="2" type="ORF">GGQ96_001787</name>
</gene>
<feature type="transmembrane region" description="Helical" evidence="1">
    <location>
        <begin position="28"/>
        <end position="50"/>
    </location>
</feature>
<sequence>MIGCLALVIFPILGLAAGGLLDGPGGARLGAGIGFLLALALAGVGSLALWKARSRP</sequence>
<keyword evidence="1" id="KW-1133">Transmembrane helix</keyword>
<keyword evidence="3" id="KW-1185">Reference proteome</keyword>
<dbReference type="EMBL" id="JACHNY010000003">
    <property type="protein sequence ID" value="MBB4617659.1"/>
    <property type="molecule type" value="Genomic_DNA"/>
</dbReference>
<dbReference type="AlphaFoldDB" id="A0A7W7EY33"/>
<proteinExistence type="predicted"/>
<protein>
    <submittedName>
        <fullName evidence="2">Uncharacterized protein</fullName>
    </submittedName>
</protein>
<reference evidence="2 3" key="1">
    <citation type="submission" date="2020-08" db="EMBL/GenBank/DDBJ databases">
        <title>Genomic Encyclopedia of Type Strains, Phase IV (KMG-IV): sequencing the most valuable type-strain genomes for metagenomic binning, comparative biology and taxonomic classification.</title>
        <authorList>
            <person name="Goeker M."/>
        </authorList>
    </citation>
    <scope>NUCLEOTIDE SEQUENCE [LARGE SCALE GENOMIC DNA]</scope>
    <source>
        <strain evidence="2 3">DSM 15867</strain>
    </source>
</reference>
<evidence type="ECO:0000256" key="1">
    <source>
        <dbReference type="SAM" id="Phobius"/>
    </source>
</evidence>
<comment type="caution">
    <text evidence="2">The sequence shown here is derived from an EMBL/GenBank/DDBJ whole genome shotgun (WGS) entry which is preliminary data.</text>
</comment>
<evidence type="ECO:0000313" key="3">
    <source>
        <dbReference type="Proteomes" id="UP000574769"/>
    </source>
</evidence>
<dbReference type="Proteomes" id="UP000574769">
    <property type="component" value="Unassembled WGS sequence"/>
</dbReference>
<evidence type="ECO:0000313" key="2">
    <source>
        <dbReference type="EMBL" id="MBB4617659.1"/>
    </source>
</evidence>
<name>A0A7W7EY33_9SPHN</name>
<keyword evidence="1" id="KW-0812">Transmembrane</keyword>
<organism evidence="2 3">
    <name type="scientific">Sphingomonas abaci</name>
    <dbReference type="NCBI Taxonomy" id="237611"/>
    <lineage>
        <taxon>Bacteria</taxon>
        <taxon>Pseudomonadati</taxon>
        <taxon>Pseudomonadota</taxon>
        <taxon>Alphaproteobacteria</taxon>
        <taxon>Sphingomonadales</taxon>
        <taxon>Sphingomonadaceae</taxon>
        <taxon>Sphingomonas</taxon>
    </lineage>
</organism>
<accession>A0A7W7EY33</accession>
<keyword evidence="1" id="KW-0472">Membrane</keyword>